<dbReference type="InterPro" id="IPR000182">
    <property type="entry name" value="GNAT_dom"/>
</dbReference>
<protein>
    <submittedName>
        <fullName evidence="2">GNAT family N-acetyltransferase</fullName>
    </submittedName>
</protein>
<keyword evidence="3" id="KW-1185">Reference proteome</keyword>
<dbReference type="RefSeq" id="WP_203324456.1">
    <property type="nucleotide sequence ID" value="NZ_CP069213.1"/>
</dbReference>
<dbReference type="Gene3D" id="3.40.630.30">
    <property type="match status" value="1"/>
</dbReference>
<sequence>MTNLHSQCVIRQMQPEDFDAVLALGEAVHGDGYLDLPHLQSLWHAGVKAGINASFVALDQNGLLGFRLTLAAGQWQPDRWCSPALWGLDADRVCYFKSNTLAPEARGKGLGGVLLRYAVDAVRAQGALGGIAHLWQESPHNAAVRYFTKAGGKLIKAHPDRWNQSHDNPDYLCTLCGNDCHCTACEMLLVFQES</sequence>
<dbReference type="EMBL" id="CP069213">
    <property type="protein sequence ID" value="QRH00745.1"/>
    <property type="molecule type" value="Genomic_DNA"/>
</dbReference>
<feature type="domain" description="N-acetyltransferase" evidence="1">
    <location>
        <begin position="8"/>
        <end position="176"/>
    </location>
</feature>
<name>A0ABX7G099_9GAMM</name>
<organism evidence="2 3">
    <name type="scientific">Shewanella litorisediminis</name>
    <dbReference type="NCBI Taxonomy" id="1173586"/>
    <lineage>
        <taxon>Bacteria</taxon>
        <taxon>Pseudomonadati</taxon>
        <taxon>Pseudomonadota</taxon>
        <taxon>Gammaproteobacteria</taxon>
        <taxon>Alteromonadales</taxon>
        <taxon>Shewanellaceae</taxon>
        <taxon>Shewanella</taxon>
    </lineage>
</organism>
<evidence type="ECO:0000259" key="1">
    <source>
        <dbReference type="PROSITE" id="PS51186"/>
    </source>
</evidence>
<reference evidence="2 3" key="1">
    <citation type="journal article" date="2012" name="Antonie Van Leeuwenhoek">
        <title>Shewanella litorisediminis sp. nov., a gammaproteobacterium isolated from a tidal flat sediment.</title>
        <authorList>
            <person name="Lee M.H."/>
            <person name="Yoon J.H."/>
        </authorList>
    </citation>
    <scope>NUCLEOTIDE SEQUENCE [LARGE SCALE GENOMIC DNA]</scope>
    <source>
        <strain evidence="2 3">SMK1-12</strain>
    </source>
</reference>
<dbReference type="CDD" id="cd04301">
    <property type="entry name" value="NAT_SF"/>
    <property type="match status" value="1"/>
</dbReference>
<dbReference type="PROSITE" id="PS51186">
    <property type="entry name" value="GNAT"/>
    <property type="match status" value="1"/>
</dbReference>
<dbReference type="Pfam" id="PF00583">
    <property type="entry name" value="Acetyltransf_1"/>
    <property type="match status" value="1"/>
</dbReference>
<dbReference type="InterPro" id="IPR016181">
    <property type="entry name" value="Acyl_CoA_acyltransferase"/>
</dbReference>
<gene>
    <name evidence="2" type="ORF">JQC75_12755</name>
</gene>
<proteinExistence type="predicted"/>
<accession>A0ABX7G099</accession>
<dbReference type="SUPFAM" id="SSF55729">
    <property type="entry name" value="Acyl-CoA N-acyltransferases (Nat)"/>
    <property type="match status" value="1"/>
</dbReference>
<dbReference type="Proteomes" id="UP000596252">
    <property type="component" value="Chromosome"/>
</dbReference>
<evidence type="ECO:0000313" key="2">
    <source>
        <dbReference type="EMBL" id="QRH00745.1"/>
    </source>
</evidence>
<evidence type="ECO:0000313" key="3">
    <source>
        <dbReference type="Proteomes" id="UP000596252"/>
    </source>
</evidence>